<accession>A0ACC1RVX7</accession>
<sequence length="302" mass="33881">MMMRNGVTKAEKSAKEKEKAPTPAPAPKISIKGKERDTSTPVPQQPAKSKKASPSQPEHTPVNEKKCRDVLKALMKLPQAAIFLQPVDIVRDGCPTYYDEIKHPMDFSTITKKLSDGEYKIMEDFAKDVQLIFSNCRTFNPPNTGPWICADVVDAAWKTAWAKAMEKRLAYNEKRSLQSIMGKLISDPVSWVFREPVDPVALGIPTYFDVIPRKNARDLRTIRQKLDADKYDSIDAFEADLDLMVDNAILFNGSDSEVAKWGIDLRNKYRDLLSPLKNGGTTAKRKNGEKSTPQPTKKARLG</sequence>
<comment type="caution">
    <text evidence="1">The sequence shown here is derived from an EMBL/GenBank/DDBJ whole genome shotgun (WGS) entry which is preliminary data.</text>
</comment>
<organism evidence="1 2">
    <name type="scientific">Phlebia brevispora</name>
    <dbReference type="NCBI Taxonomy" id="194682"/>
    <lineage>
        <taxon>Eukaryota</taxon>
        <taxon>Fungi</taxon>
        <taxon>Dikarya</taxon>
        <taxon>Basidiomycota</taxon>
        <taxon>Agaricomycotina</taxon>
        <taxon>Agaricomycetes</taxon>
        <taxon>Polyporales</taxon>
        <taxon>Meruliaceae</taxon>
        <taxon>Phlebia</taxon>
    </lineage>
</organism>
<proteinExistence type="predicted"/>
<gene>
    <name evidence="1" type="ORF">NM688_g8206</name>
</gene>
<name>A0ACC1RVX7_9APHY</name>
<dbReference type="EMBL" id="JANHOG010002131">
    <property type="protein sequence ID" value="KAJ3526870.1"/>
    <property type="molecule type" value="Genomic_DNA"/>
</dbReference>
<dbReference type="Proteomes" id="UP001148662">
    <property type="component" value="Unassembled WGS sequence"/>
</dbReference>
<evidence type="ECO:0000313" key="2">
    <source>
        <dbReference type="Proteomes" id="UP001148662"/>
    </source>
</evidence>
<keyword evidence="2" id="KW-1185">Reference proteome</keyword>
<protein>
    <submittedName>
        <fullName evidence="1">Uncharacterized protein</fullName>
    </submittedName>
</protein>
<evidence type="ECO:0000313" key="1">
    <source>
        <dbReference type="EMBL" id="KAJ3526870.1"/>
    </source>
</evidence>
<reference evidence="1" key="1">
    <citation type="submission" date="2022-07" db="EMBL/GenBank/DDBJ databases">
        <title>Genome Sequence of Phlebia brevispora.</title>
        <authorList>
            <person name="Buettner E."/>
        </authorList>
    </citation>
    <scope>NUCLEOTIDE SEQUENCE</scope>
    <source>
        <strain evidence="1">MPL23</strain>
    </source>
</reference>